<dbReference type="InterPro" id="IPR016181">
    <property type="entry name" value="Acyl_CoA_acyltransferase"/>
</dbReference>
<dbReference type="InterPro" id="IPR050832">
    <property type="entry name" value="Bact_Acetyltransf"/>
</dbReference>
<evidence type="ECO:0000256" key="1">
    <source>
        <dbReference type="ARBA" id="ARBA00022679"/>
    </source>
</evidence>
<dbReference type="Proteomes" id="UP000250028">
    <property type="component" value="Unassembled WGS sequence"/>
</dbReference>
<keyword evidence="5" id="KW-1185">Reference proteome</keyword>
<organism evidence="4 5">
    <name type="scientific">Branchiibius hedensis</name>
    <dbReference type="NCBI Taxonomy" id="672460"/>
    <lineage>
        <taxon>Bacteria</taxon>
        <taxon>Bacillati</taxon>
        <taxon>Actinomycetota</taxon>
        <taxon>Actinomycetes</taxon>
        <taxon>Micrococcales</taxon>
        <taxon>Dermacoccaceae</taxon>
        <taxon>Branchiibius</taxon>
    </lineage>
</organism>
<evidence type="ECO:0000259" key="3">
    <source>
        <dbReference type="PROSITE" id="PS51186"/>
    </source>
</evidence>
<dbReference type="AlphaFoldDB" id="A0A2Y8ZZN9"/>
<name>A0A2Y8ZZN9_9MICO</name>
<dbReference type="CDD" id="cd04301">
    <property type="entry name" value="NAT_SF"/>
    <property type="match status" value="1"/>
</dbReference>
<proteinExistence type="predicted"/>
<keyword evidence="2" id="KW-0012">Acyltransferase</keyword>
<dbReference type="OrthoDB" id="275336at2"/>
<reference evidence="5" key="1">
    <citation type="submission" date="2016-10" db="EMBL/GenBank/DDBJ databases">
        <authorList>
            <person name="Varghese N."/>
            <person name="Submissions S."/>
        </authorList>
    </citation>
    <scope>NUCLEOTIDE SEQUENCE [LARGE SCALE GENOMIC DNA]</scope>
    <source>
        <strain evidence="5">DSM 22951</strain>
    </source>
</reference>
<accession>A0A2Y8ZZN9</accession>
<gene>
    <name evidence="4" type="ORF">SAMN04489750_3099</name>
</gene>
<dbReference type="GO" id="GO:0016747">
    <property type="term" value="F:acyltransferase activity, transferring groups other than amino-acyl groups"/>
    <property type="evidence" value="ECO:0007669"/>
    <property type="project" value="InterPro"/>
</dbReference>
<dbReference type="SUPFAM" id="SSF55729">
    <property type="entry name" value="Acyl-CoA N-acyltransferases (Nat)"/>
    <property type="match status" value="1"/>
</dbReference>
<dbReference type="PANTHER" id="PTHR43877">
    <property type="entry name" value="AMINOALKYLPHOSPHONATE N-ACETYLTRANSFERASE-RELATED-RELATED"/>
    <property type="match status" value="1"/>
</dbReference>
<feature type="domain" description="N-acetyltransferase" evidence="3">
    <location>
        <begin position="31"/>
        <end position="187"/>
    </location>
</feature>
<dbReference type="EMBL" id="UESZ01000001">
    <property type="protein sequence ID" value="SSA35729.1"/>
    <property type="molecule type" value="Genomic_DNA"/>
</dbReference>
<evidence type="ECO:0000313" key="4">
    <source>
        <dbReference type="EMBL" id="SSA35729.1"/>
    </source>
</evidence>
<protein>
    <recommendedName>
        <fullName evidence="3">N-acetyltransferase domain-containing protein</fullName>
    </recommendedName>
</protein>
<evidence type="ECO:0000256" key="2">
    <source>
        <dbReference type="ARBA" id="ARBA00023315"/>
    </source>
</evidence>
<keyword evidence="1" id="KW-0808">Transferase</keyword>
<sequence>MEWAPRTVVTTSLQMTSPAQLQPAGPAPDGVRFERVDAPTPEFVRWLYAAVGGPWTWTDCIRWTRDQWVSDLALPGTEIWVAYADGAPAGYVHLGASTDGDPHAVEIKYFGLLEHAIGRGIGGALLTHAVRRAWELPADHGLPPARRVWLHTCSLDGPAALPNYRARGFVDFAEVSKEEVVPVEPLGTWVSTGGPV</sequence>
<dbReference type="InterPro" id="IPR000182">
    <property type="entry name" value="GNAT_dom"/>
</dbReference>
<dbReference type="PROSITE" id="PS51186">
    <property type="entry name" value="GNAT"/>
    <property type="match status" value="1"/>
</dbReference>
<evidence type="ECO:0000313" key="5">
    <source>
        <dbReference type="Proteomes" id="UP000250028"/>
    </source>
</evidence>
<dbReference type="RefSeq" id="WP_109687200.1">
    <property type="nucleotide sequence ID" value="NZ_QGDN01000001.1"/>
</dbReference>
<dbReference type="Pfam" id="PF00583">
    <property type="entry name" value="Acetyltransf_1"/>
    <property type="match status" value="1"/>
</dbReference>
<dbReference type="Gene3D" id="3.40.630.30">
    <property type="match status" value="1"/>
</dbReference>